<organism evidence="1 2">
    <name type="scientific">Filimonas zeae</name>
    <dbReference type="NCBI Taxonomy" id="1737353"/>
    <lineage>
        <taxon>Bacteria</taxon>
        <taxon>Pseudomonadati</taxon>
        <taxon>Bacteroidota</taxon>
        <taxon>Chitinophagia</taxon>
        <taxon>Chitinophagales</taxon>
        <taxon>Chitinophagaceae</taxon>
        <taxon>Filimonas</taxon>
    </lineage>
</organism>
<proteinExistence type="predicted"/>
<dbReference type="EMBL" id="BMIB01000004">
    <property type="protein sequence ID" value="GGH78198.1"/>
    <property type="molecule type" value="Genomic_DNA"/>
</dbReference>
<gene>
    <name evidence="1" type="ORF">GCM10011379_45730</name>
</gene>
<protein>
    <submittedName>
        <fullName evidence="1">Uncharacterized protein</fullName>
    </submittedName>
</protein>
<sequence>MPQKAHISISRTLLIAGYWAFFVVQVYCNIGGIQSCFKDRTFRAVKTQRGIQKQIKARNSADHEHIKVLVNKRFHPENTLAVAFSLSTPLPVYVSTGIFNIPEAHWHIAAMLTQSLRAPPALAC</sequence>
<evidence type="ECO:0000313" key="2">
    <source>
        <dbReference type="Proteomes" id="UP000627292"/>
    </source>
</evidence>
<dbReference type="AlphaFoldDB" id="A0A917J3N4"/>
<reference evidence="1" key="1">
    <citation type="journal article" date="2014" name="Int. J. Syst. Evol. Microbiol.">
        <title>Complete genome sequence of Corynebacterium casei LMG S-19264T (=DSM 44701T), isolated from a smear-ripened cheese.</title>
        <authorList>
            <consortium name="US DOE Joint Genome Institute (JGI-PGF)"/>
            <person name="Walter F."/>
            <person name="Albersmeier A."/>
            <person name="Kalinowski J."/>
            <person name="Ruckert C."/>
        </authorList>
    </citation>
    <scope>NUCLEOTIDE SEQUENCE</scope>
    <source>
        <strain evidence="1">CGMCC 1.15290</strain>
    </source>
</reference>
<dbReference type="Proteomes" id="UP000627292">
    <property type="component" value="Unassembled WGS sequence"/>
</dbReference>
<dbReference type="RefSeq" id="WP_188956732.1">
    <property type="nucleotide sequence ID" value="NZ_BMIB01000004.1"/>
</dbReference>
<comment type="caution">
    <text evidence="1">The sequence shown here is derived from an EMBL/GenBank/DDBJ whole genome shotgun (WGS) entry which is preliminary data.</text>
</comment>
<accession>A0A917J3N4</accession>
<keyword evidence="2" id="KW-1185">Reference proteome</keyword>
<name>A0A917J3N4_9BACT</name>
<evidence type="ECO:0000313" key="1">
    <source>
        <dbReference type="EMBL" id="GGH78198.1"/>
    </source>
</evidence>
<reference evidence="1" key="2">
    <citation type="submission" date="2020-09" db="EMBL/GenBank/DDBJ databases">
        <authorList>
            <person name="Sun Q."/>
            <person name="Zhou Y."/>
        </authorList>
    </citation>
    <scope>NUCLEOTIDE SEQUENCE</scope>
    <source>
        <strain evidence="1">CGMCC 1.15290</strain>
    </source>
</reference>